<evidence type="ECO:0000256" key="2">
    <source>
        <dbReference type="SAM" id="MobiDB-lite"/>
    </source>
</evidence>
<proteinExistence type="predicted"/>
<name>A0A0C2BFP0_9BURK</name>
<organism evidence="4 5">
    <name type="scientific">Noviherbaspirillum autotrophicum</name>
    <dbReference type="NCBI Taxonomy" id="709839"/>
    <lineage>
        <taxon>Bacteria</taxon>
        <taxon>Pseudomonadati</taxon>
        <taxon>Pseudomonadota</taxon>
        <taxon>Betaproteobacteria</taxon>
        <taxon>Burkholderiales</taxon>
        <taxon>Oxalobacteraceae</taxon>
        <taxon>Noviherbaspirillum</taxon>
    </lineage>
</organism>
<feature type="region of interest" description="Disordered" evidence="2">
    <location>
        <begin position="109"/>
        <end position="154"/>
    </location>
</feature>
<feature type="chain" id="PRO_5002146534" evidence="3">
    <location>
        <begin position="24"/>
        <end position="154"/>
    </location>
</feature>
<evidence type="ECO:0000313" key="4">
    <source>
        <dbReference type="EMBL" id="KIF80065.1"/>
    </source>
</evidence>
<feature type="signal peptide" evidence="3">
    <location>
        <begin position="1"/>
        <end position="23"/>
    </location>
</feature>
<dbReference type="AlphaFoldDB" id="A0A0C2BFP0"/>
<feature type="coiled-coil region" evidence="1">
    <location>
        <begin position="53"/>
        <end position="84"/>
    </location>
</feature>
<keyword evidence="3" id="KW-0732">Signal</keyword>
<evidence type="ECO:0000256" key="1">
    <source>
        <dbReference type="SAM" id="Coils"/>
    </source>
</evidence>
<reference evidence="4 5" key="1">
    <citation type="submission" date="2014-12" db="EMBL/GenBank/DDBJ databases">
        <title>Denitrispirillum autotrophicum gen. nov., sp. nov., Denitrifying, Facultatively Autotrophic Bacteria Isolated from Rice Paddy Soil.</title>
        <authorList>
            <person name="Ishii S."/>
            <person name="Ashida N."/>
            <person name="Ohno H."/>
            <person name="Otsuka S."/>
            <person name="Yokota A."/>
            <person name="Senoo K."/>
        </authorList>
    </citation>
    <scope>NUCLEOTIDE SEQUENCE [LARGE SCALE GENOMIC DNA]</scope>
    <source>
        <strain evidence="4 5">TSA66</strain>
    </source>
</reference>
<dbReference type="RefSeq" id="WP_040038975.1">
    <property type="nucleotide sequence ID" value="NZ_JWJG01000028.1"/>
</dbReference>
<accession>A0A0C2BFP0</accession>
<keyword evidence="1" id="KW-0175">Coiled coil</keyword>
<comment type="caution">
    <text evidence="4">The sequence shown here is derived from an EMBL/GenBank/DDBJ whole genome shotgun (WGS) entry which is preliminary data.</text>
</comment>
<sequence length="154" mass="16224">MNTFKTVLIAAMCLGPISMAANAAGTESNKSSTGSNQSTLSIAPAANMNESYAKLAKEDLQLKKKRLENERDAALTRCENETGNAKANCRKQANADFNRKVKREQLAYEETLRRGASSGSSSGGSHASGKSQSSNDRHGSTQASPNAGNGQSPK</sequence>
<keyword evidence="5" id="KW-1185">Reference proteome</keyword>
<evidence type="ECO:0000313" key="5">
    <source>
        <dbReference type="Proteomes" id="UP000031572"/>
    </source>
</evidence>
<protein>
    <submittedName>
        <fullName evidence="4">Uncharacterized protein</fullName>
    </submittedName>
</protein>
<gene>
    <name evidence="4" type="ORF">TSA66_03350</name>
</gene>
<dbReference type="EMBL" id="JWJG01000028">
    <property type="protein sequence ID" value="KIF80065.1"/>
    <property type="molecule type" value="Genomic_DNA"/>
</dbReference>
<dbReference type="Proteomes" id="UP000031572">
    <property type="component" value="Unassembled WGS sequence"/>
</dbReference>
<evidence type="ECO:0000256" key="3">
    <source>
        <dbReference type="SAM" id="SignalP"/>
    </source>
</evidence>
<feature type="compositionally biased region" description="Polar residues" evidence="2">
    <location>
        <begin position="140"/>
        <end position="154"/>
    </location>
</feature>
<feature type="compositionally biased region" description="Low complexity" evidence="2">
    <location>
        <begin position="115"/>
        <end position="134"/>
    </location>
</feature>